<dbReference type="RefSeq" id="WP_207674136.1">
    <property type="nucleotide sequence ID" value="NZ_JAFREM010000020.1"/>
</dbReference>
<proteinExistence type="predicted"/>
<dbReference type="Proteomes" id="UP000664601">
    <property type="component" value="Unassembled WGS sequence"/>
</dbReference>
<sequence>MQALFTIKRSGAARVGEVFKYDGKLFVITHMVKILACDREGHLQLEVVAQQYGLPAEYDDVGRFYQYEKRYLEGKDRRGKTYDEAGQAYPISKEKCGFVSQILFVKPEQEELTVHYSLQRFVPWSEEEMKRAVKKERLATFKVIDGQG</sequence>
<keyword evidence="2" id="KW-1185">Reference proteome</keyword>
<dbReference type="EMBL" id="JAFREM010000020">
    <property type="protein sequence ID" value="MBO1307208.1"/>
    <property type="molecule type" value="Genomic_DNA"/>
</dbReference>
<evidence type="ECO:0000313" key="2">
    <source>
        <dbReference type="Proteomes" id="UP000664601"/>
    </source>
</evidence>
<name>A0ABS3LC45_9ENTE</name>
<reference evidence="1 2" key="1">
    <citation type="submission" date="2021-03" db="EMBL/GenBank/DDBJ databases">
        <title>Enterococcal diversity collection.</title>
        <authorList>
            <person name="Gilmore M.S."/>
            <person name="Schwartzman J."/>
            <person name="Van Tyne D."/>
            <person name="Martin M."/>
            <person name="Earl A.M."/>
            <person name="Manson A.L."/>
            <person name="Straub T."/>
            <person name="Salamzade R."/>
            <person name="Saavedra J."/>
            <person name="Lebreton F."/>
            <person name="Prichula J."/>
            <person name="Schaufler K."/>
            <person name="Gaca A."/>
            <person name="Sgardioli B."/>
            <person name="Wagenaar J."/>
            <person name="Strong T."/>
        </authorList>
    </citation>
    <scope>NUCLEOTIDE SEQUENCE [LARGE SCALE GENOMIC DNA]</scope>
    <source>
        <strain evidence="1 2">669A</strain>
    </source>
</reference>
<protein>
    <recommendedName>
        <fullName evidence="3">DUF1653 domain-containing protein</fullName>
    </recommendedName>
</protein>
<gene>
    <name evidence="1" type="ORF">JZO70_13610</name>
</gene>
<evidence type="ECO:0008006" key="3">
    <source>
        <dbReference type="Google" id="ProtNLM"/>
    </source>
</evidence>
<comment type="caution">
    <text evidence="1">The sequence shown here is derived from an EMBL/GenBank/DDBJ whole genome shotgun (WGS) entry which is preliminary data.</text>
</comment>
<accession>A0ABS3LC45</accession>
<organism evidence="1 2">
    <name type="scientific">Candidatus Enterococcus moelleringii</name>
    <dbReference type="NCBI Taxonomy" id="2815325"/>
    <lineage>
        <taxon>Bacteria</taxon>
        <taxon>Bacillati</taxon>
        <taxon>Bacillota</taxon>
        <taxon>Bacilli</taxon>
        <taxon>Lactobacillales</taxon>
        <taxon>Enterococcaceae</taxon>
        <taxon>Enterococcus</taxon>
    </lineage>
</organism>
<evidence type="ECO:0000313" key="1">
    <source>
        <dbReference type="EMBL" id="MBO1307208.1"/>
    </source>
</evidence>